<dbReference type="Proteomes" id="UP000663868">
    <property type="component" value="Unassembled WGS sequence"/>
</dbReference>
<protein>
    <recommendedName>
        <fullName evidence="1">Glycosyltransferase family 28 N-terminal domain-containing protein</fullName>
    </recommendedName>
</protein>
<dbReference type="SUPFAM" id="SSF53756">
    <property type="entry name" value="UDP-Glycosyltransferase/glycogen phosphorylase"/>
    <property type="match status" value="1"/>
</dbReference>
<evidence type="ECO:0000259" key="1">
    <source>
        <dbReference type="Pfam" id="PF03033"/>
    </source>
</evidence>
<evidence type="ECO:0000313" key="2">
    <source>
        <dbReference type="EMBL" id="CAF4377004.1"/>
    </source>
</evidence>
<proteinExistence type="predicted"/>
<feature type="domain" description="Glycosyltransferase family 28 N-terminal" evidence="1">
    <location>
        <begin position="18"/>
        <end position="132"/>
    </location>
</feature>
<dbReference type="Pfam" id="PF03033">
    <property type="entry name" value="Glyco_transf_28"/>
    <property type="match status" value="1"/>
</dbReference>
<dbReference type="PANTHER" id="PTHR48050">
    <property type="entry name" value="STEROL 3-BETA-GLUCOSYLTRANSFERASE"/>
    <property type="match status" value="1"/>
</dbReference>
<organism evidence="2 3">
    <name type="scientific">Adineta steineri</name>
    <dbReference type="NCBI Taxonomy" id="433720"/>
    <lineage>
        <taxon>Eukaryota</taxon>
        <taxon>Metazoa</taxon>
        <taxon>Spiralia</taxon>
        <taxon>Gnathifera</taxon>
        <taxon>Rotifera</taxon>
        <taxon>Eurotatoria</taxon>
        <taxon>Bdelloidea</taxon>
        <taxon>Adinetida</taxon>
        <taxon>Adinetidae</taxon>
        <taxon>Adineta</taxon>
    </lineage>
</organism>
<feature type="non-terminal residue" evidence="2">
    <location>
        <position position="154"/>
    </location>
</feature>
<dbReference type="InterPro" id="IPR050426">
    <property type="entry name" value="Glycosyltransferase_28"/>
</dbReference>
<evidence type="ECO:0000313" key="3">
    <source>
        <dbReference type="Proteomes" id="UP000663868"/>
    </source>
</evidence>
<gene>
    <name evidence="2" type="ORF">KXQ929_LOCUS49689</name>
</gene>
<comment type="caution">
    <text evidence="2">The sequence shown here is derived from an EMBL/GenBank/DDBJ whole genome shotgun (WGS) entry which is preliminary data.</text>
</comment>
<dbReference type="InterPro" id="IPR004276">
    <property type="entry name" value="GlycoTrans_28_N"/>
</dbReference>
<dbReference type="EMBL" id="CAJOBB010021526">
    <property type="protein sequence ID" value="CAF4377004.1"/>
    <property type="molecule type" value="Genomic_DNA"/>
</dbReference>
<dbReference type="GO" id="GO:0016758">
    <property type="term" value="F:hexosyltransferase activity"/>
    <property type="evidence" value="ECO:0007669"/>
    <property type="project" value="InterPro"/>
</dbReference>
<name>A0A820MRZ8_9BILA</name>
<dbReference type="AlphaFoldDB" id="A0A820MRZ8"/>
<sequence length="154" mass="16677">KALEIGPVPRLAIVMLIVGKALLRYGHRVRLATHETFRSFVREQGLEFYPLGGNPADLMSFMVKNAGIVPSVSSIIAGDITKNRQIISEILQSTWKACIDVDDETGISFVAEAIIANPPSYGHIHCAQKLQSSRPVVQVLLAARRPAAVVPAPP</sequence>
<dbReference type="PANTHER" id="PTHR48050:SF13">
    <property type="entry name" value="STEROL 3-BETA-GLUCOSYLTRANSFERASE UGT80A2"/>
    <property type="match status" value="1"/>
</dbReference>
<reference evidence="2" key="1">
    <citation type="submission" date="2021-02" db="EMBL/GenBank/DDBJ databases">
        <authorList>
            <person name="Nowell W R."/>
        </authorList>
    </citation>
    <scope>NUCLEOTIDE SEQUENCE</scope>
</reference>
<accession>A0A820MRZ8</accession>
<dbReference type="Gene3D" id="3.40.50.2000">
    <property type="entry name" value="Glycogen Phosphorylase B"/>
    <property type="match status" value="1"/>
</dbReference>
<dbReference type="GO" id="GO:0005975">
    <property type="term" value="P:carbohydrate metabolic process"/>
    <property type="evidence" value="ECO:0007669"/>
    <property type="project" value="InterPro"/>
</dbReference>